<evidence type="ECO:0000256" key="8">
    <source>
        <dbReference type="SAM" id="MobiDB-lite"/>
    </source>
</evidence>
<keyword evidence="7" id="KW-0675">Receptor</keyword>
<dbReference type="GO" id="GO:0009897">
    <property type="term" value="C:external side of plasma membrane"/>
    <property type="evidence" value="ECO:0007669"/>
    <property type="project" value="TreeGrafter"/>
</dbReference>
<evidence type="ECO:0000256" key="10">
    <source>
        <dbReference type="SAM" id="SignalP"/>
    </source>
</evidence>
<keyword evidence="2 9" id="KW-0812">Transmembrane</keyword>
<keyword evidence="4 9" id="KW-1133">Transmembrane helix</keyword>
<dbReference type="PANTHER" id="PTHR23037:SF35">
    <property type="entry name" value="FIBRONECTIN TYPE-III DOMAIN-CONTAINING PROTEIN"/>
    <property type="match status" value="1"/>
</dbReference>
<feature type="chain" id="PRO_5043822025" description="Leptin receptor immunoglobulin-like domain-containing protein" evidence="10">
    <location>
        <begin position="32"/>
        <end position="929"/>
    </location>
</feature>
<feature type="signal peptide" evidence="10">
    <location>
        <begin position="1"/>
        <end position="31"/>
    </location>
</feature>
<evidence type="ECO:0000256" key="9">
    <source>
        <dbReference type="SAM" id="Phobius"/>
    </source>
</evidence>
<comment type="caution">
    <text evidence="12">The sequence shown here is derived from an EMBL/GenBank/DDBJ whole genome shotgun (WGS) entry which is preliminary data.</text>
</comment>
<dbReference type="Gene3D" id="2.60.40.10">
    <property type="entry name" value="Immunoglobulins"/>
    <property type="match status" value="2"/>
</dbReference>
<dbReference type="AlphaFoldDB" id="A0AAW0N4H1"/>
<proteinExistence type="predicted"/>
<dbReference type="PANTHER" id="PTHR23037">
    <property type="entry name" value="CYTOKINE RECEPTOR"/>
    <property type="match status" value="1"/>
</dbReference>
<dbReference type="GO" id="GO:0004896">
    <property type="term" value="F:cytokine receptor activity"/>
    <property type="evidence" value="ECO:0007669"/>
    <property type="project" value="TreeGrafter"/>
</dbReference>
<evidence type="ECO:0000313" key="12">
    <source>
        <dbReference type="EMBL" id="KAK7888992.1"/>
    </source>
</evidence>
<dbReference type="EMBL" id="JBBPFD010000018">
    <property type="protein sequence ID" value="KAK7888992.1"/>
    <property type="molecule type" value="Genomic_DNA"/>
</dbReference>
<keyword evidence="13" id="KW-1185">Reference proteome</keyword>
<organism evidence="12 13">
    <name type="scientific">Mugilogobius chulae</name>
    <name type="common">yellowstripe goby</name>
    <dbReference type="NCBI Taxonomy" id="88201"/>
    <lineage>
        <taxon>Eukaryota</taxon>
        <taxon>Metazoa</taxon>
        <taxon>Chordata</taxon>
        <taxon>Craniata</taxon>
        <taxon>Vertebrata</taxon>
        <taxon>Euteleostomi</taxon>
        <taxon>Actinopterygii</taxon>
        <taxon>Neopterygii</taxon>
        <taxon>Teleostei</taxon>
        <taxon>Neoteleostei</taxon>
        <taxon>Acanthomorphata</taxon>
        <taxon>Gobiaria</taxon>
        <taxon>Gobiiformes</taxon>
        <taxon>Gobioidei</taxon>
        <taxon>Gobiidae</taxon>
        <taxon>Gobionellinae</taxon>
        <taxon>Mugilogobius</taxon>
    </lineage>
</organism>
<dbReference type="InterPro" id="IPR041182">
    <property type="entry name" value="LEP-R_IGD"/>
</dbReference>
<evidence type="ECO:0000313" key="13">
    <source>
        <dbReference type="Proteomes" id="UP001460270"/>
    </source>
</evidence>
<evidence type="ECO:0000256" key="2">
    <source>
        <dbReference type="ARBA" id="ARBA00022692"/>
    </source>
</evidence>
<gene>
    <name evidence="12" type="ORF">WMY93_024552</name>
</gene>
<protein>
    <recommendedName>
        <fullName evidence="11">Leptin receptor immunoglobulin-like domain-containing protein</fullName>
    </recommendedName>
</protein>
<dbReference type="SUPFAM" id="SSF49265">
    <property type="entry name" value="Fibronectin type III"/>
    <property type="match status" value="2"/>
</dbReference>
<name>A0AAW0N4H1_9GOBI</name>
<reference evidence="13" key="1">
    <citation type="submission" date="2024-04" db="EMBL/GenBank/DDBJ databases">
        <title>Salinicola lusitanus LLJ914,a marine bacterium isolated from the Okinawa Trough.</title>
        <authorList>
            <person name="Li J."/>
        </authorList>
    </citation>
    <scope>NUCLEOTIDE SEQUENCE [LARGE SCALE GENOMIC DNA]</scope>
</reference>
<accession>A0AAW0N4H1</accession>
<dbReference type="Pfam" id="PF18589">
    <property type="entry name" value="ObR_Ig"/>
    <property type="match status" value="1"/>
</dbReference>
<evidence type="ECO:0000256" key="3">
    <source>
        <dbReference type="ARBA" id="ARBA00022729"/>
    </source>
</evidence>
<comment type="subcellular location">
    <subcellularLocation>
        <location evidence="1">Membrane</location>
        <topology evidence="1">Single-pass membrane protein</topology>
    </subcellularLocation>
</comment>
<dbReference type="Proteomes" id="UP001460270">
    <property type="component" value="Unassembled WGS sequence"/>
</dbReference>
<feature type="domain" description="Leptin receptor immunoglobulin-like" evidence="11">
    <location>
        <begin position="355"/>
        <end position="397"/>
    </location>
</feature>
<dbReference type="InterPro" id="IPR013783">
    <property type="entry name" value="Ig-like_fold"/>
</dbReference>
<feature type="transmembrane region" description="Helical" evidence="9">
    <location>
        <begin position="616"/>
        <end position="637"/>
    </location>
</feature>
<evidence type="ECO:0000256" key="6">
    <source>
        <dbReference type="ARBA" id="ARBA00023157"/>
    </source>
</evidence>
<sequence length="929" mass="103967">MHGHVIPVKMVWSRTGSLLVLVFLVSCGVQSSETHNPVSSAETQTLPLHQELCCDSPGAHFTAEESPPPHESRPLRTSQCNFRTHDSSGGLCVDVMCSIKEDWRALTCELHSDHSAFSRTATAISLQRVLSGAEGISTSEDPVICEGNSSLKCSLVLGARSSDVVLNVTIADVTLHLFTSESQQNRVTTERPLFPQGETTPDDAFVLEAPDGDVERRVLQTFGEPQILLDLDVNVNFTIEVRCSSLVDPPVWSDWSKPHYINLDIVSYIPEIVKARPGEAINIYCVFNDRNFQAKSASWILNYEESLHSSQYRPVNQWVSELTVWPSETRMYELLQCTQEYVISYSQIYVEGAAINITCQTNGDINAMDCSWKTEGWTDPKFKSRISLQCSHTALRSHPKHVVSYAVQVRCHPKHGSGYWSDWSETVYSVPQNSQAPERGPDFWRHLQTSGLSYCVDGLIIRHESLSGTVTEERVGLKSSHSFDWNQEVQTVTVETYNSLGRSAKNFNVTLNKQVKRGAVGSFHVLVVNSSCVSVSWSLLNSSSVPVFMVLQWTHSHQEIHKNSPSWRRLRYTDRPVFIRGDFFGSEEYDFYLYPVFADGEGQPVHTRAVRRDPGAYMLLMIISFLSIVLLVTLVLSQNQMKRIVWKDVPNPNKCSWAKGVDFRKVETFEHVLRSPEALPAWPLLLPNENISTVVIVDKCDLSALIQPPADPFSPEIYKHLDPQDNEKALSDHVTENTDFIHPQNASLSLNSEISDAAKDSSAQSSVNYATVQFSDPQIKHFPDNSGCSSCDEGNFSANNSDISDSSHGALWELESCRAEDSDIDKRCSGSSYNSVEELSESDQEENEKQEKDLFYLTLTRQDSEERDETQTDLLKSVVLSKESCSFPLLDADEDSGEKTELLSAASRGLSPLYLPQFRTSPATSESQL</sequence>
<keyword evidence="6" id="KW-1015">Disulfide bond</keyword>
<evidence type="ECO:0000256" key="7">
    <source>
        <dbReference type="ARBA" id="ARBA00023170"/>
    </source>
</evidence>
<evidence type="ECO:0000256" key="1">
    <source>
        <dbReference type="ARBA" id="ARBA00004167"/>
    </source>
</evidence>
<keyword evidence="5 9" id="KW-0472">Membrane</keyword>
<feature type="region of interest" description="Disordered" evidence="8">
    <location>
        <begin position="824"/>
        <end position="852"/>
    </location>
</feature>
<dbReference type="InterPro" id="IPR036116">
    <property type="entry name" value="FN3_sf"/>
</dbReference>
<evidence type="ECO:0000259" key="11">
    <source>
        <dbReference type="Pfam" id="PF18589"/>
    </source>
</evidence>
<evidence type="ECO:0000256" key="5">
    <source>
        <dbReference type="ARBA" id="ARBA00023136"/>
    </source>
</evidence>
<evidence type="ECO:0000256" key="4">
    <source>
        <dbReference type="ARBA" id="ARBA00022989"/>
    </source>
</evidence>
<keyword evidence="3 10" id="KW-0732">Signal</keyword>